<sequence>MHLRLRRYDLWLDCRAETYPSPHPLWPSDPGSWPRLQRLRLMFDCDIADDPDSHPQGNLPNHFPGLATPILKRLSLTSCCMPDWNELWTIGNTLTHLEIYHPPSRLLEAFCNHPNTKERFTLGVKKFIFSDFFHCCSSFLDHIDLSATKCCSSNITCLSHPQFDLEIPAEDVLQAVLPYIKRLLLQVVINNSRFRISESLIMIQSGFTEPAILSRNLGQTVIAEHSNHFCVCFHRIHQLGIFGGPLLFATLLDLIRPICSSVELAEISSYAHLGSREWKHFFDILVHCQNLRFMQGVGLTWWKWLCKDLTPAIGEATNDATEPLFSHLRSISFKERVQIKERLVTPTNPHTLVDEIPFDELKVFCKHRAKIRLPLEWISTHRDGIFEMDSFGEIKPEPEPRNTTRRAGS</sequence>
<dbReference type="Proteomes" id="UP000008493">
    <property type="component" value="Unassembled WGS sequence"/>
</dbReference>
<organism evidence="1 2">
    <name type="scientific">Agaricus bisporus var. burnettii (strain JB137-S8 / ATCC MYA-4627 / FGSC 10392)</name>
    <name type="common">White button mushroom</name>
    <dbReference type="NCBI Taxonomy" id="597362"/>
    <lineage>
        <taxon>Eukaryota</taxon>
        <taxon>Fungi</taxon>
        <taxon>Dikarya</taxon>
        <taxon>Basidiomycota</taxon>
        <taxon>Agaricomycotina</taxon>
        <taxon>Agaricomycetes</taxon>
        <taxon>Agaricomycetidae</taxon>
        <taxon>Agaricales</taxon>
        <taxon>Agaricineae</taxon>
        <taxon>Agaricaceae</taxon>
        <taxon>Agaricus</taxon>
    </lineage>
</organism>
<dbReference type="EMBL" id="JH971407">
    <property type="protein sequence ID" value="EKM75879.1"/>
    <property type="molecule type" value="Genomic_DNA"/>
</dbReference>
<dbReference type="AlphaFoldDB" id="K5VN44"/>
<dbReference type="eggNOG" id="ENOG502SSGI">
    <property type="taxonomic scope" value="Eukaryota"/>
</dbReference>
<evidence type="ECO:0000313" key="1">
    <source>
        <dbReference type="EMBL" id="EKM75879.1"/>
    </source>
</evidence>
<keyword evidence="2" id="KW-1185">Reference proteome</keyword>
<dbReference type="KEGG" id="abp:AGABI1DRAFT131786"/>
<reference evidence="2" key="1">
    <citation type="journal article" date="2012" name="Proc. Natl. Acad. Sci. U.S.A.">
        <title>Genome sequence of the button mushroom Agaricus bisporus reveals mechanisms governing adaptation to a humic-rich ecological niche.</title>
        <authorList>
            <person name="Morin E."/>
            <person name="Kohler A."/>
            <person name="Baker A.R."/>
            <person name="Foulongne-Oriol M."/>
            <person name="Lombard V."/>
            <person name="Nagy L.G."/>
            <person name="Ohm R.A."/>
            <person name="Patyshakuliyeva A."/>
            <person name="Brun A."/>
            <person name="Aerts A.L."/>
            <person name="Bailey A.M."/>
            <person name="Billette C."/>
            <person name="Coutinho P.M."/>
            <person name="Deakin G."/>
            <person name="Doddapaneni H."/>
            <person name="Floudas D."/>
            <person name="Grimwood J."/>
            <person name="Hilden K."/>
            <person name="Kuees U."/>
            <person name="LaButti K.M."/>
            <person name="Lapidus A."/>
            <person name="Lindquist E.A."/>
            <person name="Lucas S.M."/>
            <person name="Murat C."/>
            <person name="Riley R.W."/>
            <person name="Salamov A.A."/>
            <person name="Schmutz J."/>
            <person name="Subramanian V."/>
            <person name="Woesten H.A.B."/>
            <person name="Xu J."/>
            <person name="Eastwood D.C."/>
            <person name="Foster G.D."/>
            <person name="Sonnenberg A.S."/>
            <person name="Cullen D."/>
            <person name="de Vries R.P."/>
            <person name="Lundell T."/>
            <person name="Hibbett D.S."/>
            <person name="Henrissat B."/>
            <person name="Burton K.S."/>
            <person name="Kerrigan R.W."/>
            <person name="Challen M.P."/>
            <person name="Grigoriev I.V."/>
            <person name="Martin F."/>
        </authorList>
    </citation>
    <scope>NUCLEOTIDE SEQUENCE [LARGE SCALE GENOMIC DNA]</scope>
    <source>
        <strain evidence="2">JB137-S8 / ATCC MYA-4627 / FGSC 10392</strain>
    </source>
</reference>
<dbReference type="OMA" id="ELWTIGN"/>
<dbReference type="GeneID" id="18827524"/>
<protein>
    <submittedName>
        <fullName evidence="1">Uncharacterized protein</fullName>
    </submittedName>
</protein>
<accession>K5VN44</accession>
<proteinExistence type="predicted"/>
<dbReference type="HOGENOM" id="CLU_039409_1_0_1"/>
<dbReference type="RefSeq" id="XP_007333446.1">
    <property type="nucleotide sequence ID" value="XM_007333384.1"/>
</dbReference>
<gene>
    <name evidence="1" type="ORF">AGABI1DRAFT_131786</name>
</gene>
<name>K5VN44_AGABU</name>
<evidence type="ECO:0000313" key="2">
    <source>
        <dbReference type="Proteomes" id="UP000008493"/>
    </source>
</evidence>
<dbReference type="InParanoid" id="K5VN44"/>